<name>A0ABY9UZ46_9ACTN</name>
<dbReference type="Gene3D" id="2.60.40.1240">
    <property type="match status" value="1"/>
</dbReference>
<feature type="domain" description="DUF4352" evidence="4">
    <location>
        <begin position="88"/>
        <end position="198"/>
    </location>
</feature>
<feature type="compositionally biased region" description="Low complexity" evidence="2">
    <location>
        <begin position="63"/>
        <end position="72"/>
    </location>
</feature>
<feature type="signal peptide" evidence="3">
    <location>
        <begin position="1"/>
        <end position="22"/>
    </location>
</feature>
<dbReference type="InterPro" id="IPR029051">
    <property type="entry name" value="DUF4352"/>
</dbReference>
<evidence type="ECO:0000256" key="1">
    <source>
        <dbReference type="ARBA" id="ARBA00022729"/>
    </source>
</evidence>
<organism evidence="5 6">
    <name type="scientific">Streptomyces luomodiensis</name>
    <dbReference type="NCBI Taxonomy" id="3026192"/>
    <lineage>
        <taxon>Bacteria</taxon>
        <taxon>Bacillati</taxon>
        <taxon>Actinomycetota</taxon>
        <taxon>Actinomycetes</taxon>
        <taxon>Kitasatosporales</taxon>
        <taxon>Streptomycetaceae</taxon>
        <taxon>Streptomyces</taxon>
    </lineage>
</organism>
<keyword evidence="6" id="KW-1185">Reference proteome</keyword>
<protein>
    <submittedName>
        <fullName evidence="5">DUF4352 domain-containing protein</fullName>
    </submittedName>
</protein>
<feature type="compositionally biased region" description="Basic and acidic residues" evidence="2">
    <location>
        <begin position="53"/>
        <end position="62"/>
    </location>
</feature>
<evidence type="ECO:0000313" key="5">
    <source>
        <dbReference type="EMBL" id="WNE96723.1"/>
    </source>
</evidence>
<accession>A0ABY9UZ46</accession>
<evidence type="ECO:0000256" key="3">
    <source>
        <dbReference type="SAM" id="SignalP"/>
    </source>
</evidence>
<feature type="chain" id="PRO_5045308523" evidence="3">
    <location>
        <begin position="23"/>
        <end position="208"/>
    </location>
</feature>
<feature type="region of interest" description="Disordered" evidence="2">
    <location>
        <begin position="24"/>
        <end position="87"/>
    </location>
</feature>
<dbReference type="Proteomes" id="UP001305606">
    <property type="component" value="Chromosome"/>
</dbReference>
<evidence type="ECO:0000313" key="6">
    <source>
        <dbReference type="Proteomes" id="UP001305606"/>
    </source>
</evidence>
<dbReference type="RefSeq" id="WP_311035851.1">
    <property type="nucleotide sequence ID" value="NZ_CP117522.1"/>
</dbReference>
<reference evidence="5 6" key="1">
    <citation type="submission" date="2023-02" db="EMBL/GenBank/DDBJ databases">
        <title>Streptomyces sp. SCA4-21 with antifungal activity against Fusarium oxysporum f. sp. cubense, Streptomyces sp. SCA2-17 with antifungal activity against Fusarium oxysporum f. sp. cubense.</title>
        <authorList>
            <person name="Qi D."/>
        </authorList>
    </citation>
    <scope>NUCLEOTIDE SEQUENCE [LARGE SCALE GENOMIC DNA]</scope>
    <source>
        <strain evidence="5 6">SCA4-21</strain>
    </source>
</reference>
<dbReference type="Pfam" id="PF11611">
    <property type="entry name" value="DUF4352"/>
    <property type="match status" value="1"/>
</dbReference>
<proteinExistence type="predicted"/>
<sequence length="208" mass="21538">MRARAVAVIATAVLCLSLAACGSEDDKGSGISTNPKTESSSQAASADETAGTEDTKDAKDAAADASEQPADARVGDTITLSGQEDGEQLDVTMKKWLDPAKSADEFTTPGAGKRWVAVQVQLTNTGTATYSDSPSNGLQAVDTDGQRFDATFADITAGPQMTSDLKLPAGDKALGWVVLEVPEASKIATLQFTMNSGFADETGQWKIG</sequence>
<dbReference type="PROSITE" id="PS51257">
    <property type="entry name" value="PROKAR_LIPOPROTEIN"/>
    <property type="match status" value="1"/>
</dbReference>
<evidence type="ECO:0000256" key="2">
    <source>
        <dbReference type="SAM" id="MobiDB-lite"/>
    </source>
</evidence>
<dbReference type="EMBL" id="CP117522">
    <property type="protein sequence ID" value="WNE96723.1"/>
    <property type="molecule type" value="Genomic_DNA"/>
</dbReference>
<dbReference type="InterPro" id="IPR029050">
    <property type="entry name" value="Immunoprotect_excell_Ig-like"/>
</dbReference>
<feature type="compositionally biased region" description="Polar residues" evidence="2">
    <location>
        <begin position="30"/>
        <end position="44"/>
    </location>
</feature>
<evidence type="ECO:0000259" key="4">
    <source>
        <dbReference type="Pfam" id="PF11611"/>
    </source>
</evidence>
<gene>
    <name evidence="5" type="ORF">PS467_15990</name>
</gene>
<keyword evidence="1 3" id="KW-0732">Signal</keyword>